<evidence type="ECO:0000313" key="3">
    <source>
        <dbReference type="EMBL" id="MCP8940440.1"/>
    </source>
</evidence>
<dbReference type="CDD" id="cd00408">
    <property type="entry name" value="DHDPS-like"/>
    <property type="match status" value="1"/>
</dbReference>
<evidence type="ECO:0000256" key="1">
    <source>
        <dbReference type="ARBA" id="ARBA00023239"/>
    </source>
</evidence>
<dbReference type="SUPFAM" id="SSF51569">
    <property type="entry name" value="Aldolase"/>
    <property type="match status" value="1"/>
</dbReference>
<reference evidence="3 4" key="1">
    <citation type="submission" date="2022-07" db="EMBL/GenBank/DDBJ databases">
        <authorList>
            <person name="Li W.-J."/>
            <person name="Deng Q.-Q."/>
        </authorList>
    </citation>
    <scope>NUCLEOTIDE SEQUENCE [LARGE SCALE GENOMIC DNA]</scope>
    <source>
        <strain evidence="3 4">SYSU M60028</strain>
    </source>
</reference>
<evidence type="ECO:0000313" key="4">
    <source>
        <dbReference type="Proteomes" id="UP001205890"/>
    </source>
</evidence>
<dbReference type="PANTHER" id="PTHR12128:SF72">
    <property type="entry name" value="DIHYDRODIPICOLINATE SYNTHASE"/>
    <property type="match status" value="1"/>
</dbReference>
<proteinExistence type="inferred from homology"/>
<comment type="similarity">
    <text evidence="2">Belongs to the DapA family.</text>
</comment>
<keyword evidence="1 2" id="KW-0456">Lyase</keyword>
<comment type="caution">
    <text evidence="3">The sequence shown here is derived from an EMBL/GenBank/DDBJ whole genome shotgun (WGS) entry which is preliminary data.</text>
</comment>
<dbReference type="PIRSF" id="PIRSF001365">
    <property type="entry name" value="DHDPS"/>
    <property type="match status" value="1"/>
</dbReference>
<dbReference type="Pfam" id="PF00701">
    <property type="entry name" value="DHDPS"/>
    <property type="match status" value="1"/>
</dbReference>
<evidence type="ECO:0000256" key="2">
    <source>
        <dbReference type="PIRNR" id="PIRNR001365"/>
    </source>
</evidence>
<protein>
    <submittedName>
        <fullName evidence="3">Dihydrodipicolinate synthase family protein</fullName>
    </submittedName>
</protein>
<gene>
    <name evidence="3" type="ORF">NK718_18090</name>
</gene>
<keyword evidence="4" id="KW-1185">Reference proteome</keyword>
<dbReference type="SMART" id="SM01130">
    <property type="entry name" value="DHDPS"/>
    <property type="match status" value="1"/>
</dbReference>
<dbReference type="Proteomes" id="UP001205890">
    <property type="component" value="Unassembled WGS sequence"/>
</dbReference>
<dbReference type="PRINTS" id="PR00146">
    <property type="entry name" value="DHPICSNTHASE"/>
</dbReference>
<name>A0ABT1LG16_9HYPH</name>
<organism evidence="3 4">
    <name type="scientific">Alsobacter ponti</name>
    <dbReference type="NCBI Taxonomy" id="2962936"/>
    <lineage>
        <taxon>Bacteria</taxon>
        <taxon>Pseudomonadati</taxon>
        <taxon>Pseudomonadota</taxon>
        <taxon>Alphaproteobacteria</taxon>
        <taxon>Hyphomicrobiales</taxon>
        <taxon>Alsobacteraceae</taxon>
        <taxon>Alsobacter</taxon>
    </lineage>
</organism>
<dbReference type="InterPro" id="IPR002220">
    <property type="entry name" value="DapA-like"/>
</dbReference>
<dbReference type="RefSeq" id="WP_254745175.1">
    <property type="nucleotide sequence ID" value="NZ_JANCLU010000021.1"/>
</dbReference>
<dbReference type="PANTHER" id="PTHR12128">
    <property type="entry name" value="DIHYDRODIPICOLINATE SYNTHASE"/>
    <property type="match status" value="1"/>
</dbReference>
<dbReference type="Gene3D" id="3.20.20.70">
    <property type="entry name" value="Aldolase class I"/>
    <property type="match status" value="1"/>
</dbReference>
<dbReference type="EMBL" id="JANCLU010000021">
    <property type="protein sequence ID" value="MCP8940440.1"/>
    <property type="molecule type" value="Genomic_DNA"/>
</dbReference>
<dbReference type="InterPro" id="IPR013785">
    <property type="entry name" value="Aldolase_TIM"/>
</dbReference>
<accession>A0ABT1LG16</accession>
<sequence>MSTPWTGIFPAVTTKFTEDDRLDIAEMERSFALQLDAGVHGLIVCGSLGEASTLEPEEKIEVLRTALRVAKGRKPVLLTVVEGSTRRACKLAEDGAKAGAQGFMVLPGVPYKSDARETLTHYRTVAKAGGLPVMIYNNPVSYGVDITPAMLGELAADPLFVAIKESSDDVRRVTKIFNAVGDRFQVFTGVDNLALESLAVGAVGWVAGLVCAFPAETVAIYELMKQGRVAEALAIYRWFQPLLDLDVSARLVQNIKLVEALAAGSNDRCRAPRLPLAGAERAAVEAIVAKAMASRPQLPALRAAAE</sequence>